<dbReference type="InterPro" id="IPR011006">
    <property type="entry name" value="CheY-like_superfamily"/>
</dbReference>
<organism evidence="8 9">
    <name type="scientific">Caldanaerobacter subterraneus subsp. pacificus DSM 12653</name>
    <dbReference type="NCBI Taxonomy" id="391606"/>
    <lineage>
        <taxon>Bacteria</taxon>
        <taxon>Bacillati</taxon>
        <taxon>Bacillota</taxon>
        <taxon>Clostridia</taxon>
        <taxon>Thermoanaerobacterales</taxon>
        <taxon>Thermoanaerobacteraceae</taxon>
        <taxon>Caldanaerobacter</taxon>
    </lineage>
</organism>
<reference evidence="8 9" key="1">
    <citation type="submission" date="2008-07" db="EMBL/GenBank/DDBJ databases">
        <authorList>
            <person name="Gonzalez J."/>
            <person name="Sokolova T."/>
            <person name="Ferriera S."/>
            <person name="Johnson J."/>
            <person name="Kravitz S."/>
            <person name="Beeson K."/>
            <person name="Sutton G."/>
            <person name="Rogers Y.-H."/>
            <person name="Friedman R."/>
            <person name="Frazier M."/>
            <person name="Venter J.C."/>
        </authorList>
    </citation>
    <scope>NUCLEOTIDE SEQUENCE [LARGE SCALE GENOMIC DNA]</scope>
    <source>
        <strain evidence="8 9">DSM 12653</strain>
    </source>
</reference>
<dbReference type="SUPFAM" id="SSF52172">
    <property type="entry name" value="CheY-like"/>
    <property type="match status" value="1"/>
</dbReference>
<dbReference type="Gene3D" id="3.30.70.270">
    <property type="match status" value="1"/>
</dbReference>
<dbReference type="FunFam" id="3.30.70.270:FF:000001">
    <property type="entry name" value="Diguanylate cyclase domain protein"/>
    <property type="match status" value="1"/>
</dbReference>
<dbReference type="InterPro" id="IPR000014">
    <property type="entry name" value="PAS"/>
</dbReference>
<evidence type="ECO:0000259" key="6">
    <source>
        <dbReference type="PROSITE" id="PS50113"/>
    </source>
</evidence>
<dbReference type="NCBIfam" id="TIGR00254">
    <property type="entry name" value="GGDEF"/>
    <property type="match status" value="1"/>
</dbReference>
<dbReference type="Pfam" id="PF00989">
    <property type="entry name" value="PAS"/>
    <property type="match status" value="1"/>
</dbReference>
<accession>A0A0F5PPT7</accession>
<dbReference type="PROSITE" id="PS50110">
    <property type="entry name" value="RESPONSE_REGULATORY"/>
    <property type="match status" value="1"/>
</dbReference>
<dbReference type="PROSITE" id="PS50112">
    <property type="entry name" value="PAS"/>
    <property type="match status" value="2"/>
</dbReference>
<dbReference type="SMART" id="SM00091">
    <property type="entry name" value="PAS"/>
    <property type="match status" value="3"/>
</dbReference>
<dbReference type="InterPro" id="IPR000160">
    <property type="entry name" value="GGDEF_dom"/>
</dbReference>
<dbReference type="Proteomes" id="UP000010146">
    <property type="component" value="Unassembled WGS sequence"/>
</dbReference>
<dbReference type="RefSeq" id="WP_043883702.1">
    <property type="nucleotide sequence ID" value="NZ_ABXP02000066.1"/>
</dbReference>
<comment type="function">
    <text evidence="2">May play the central regulatory role in sporulation. It may be an element of the effector pathway responsible for the activation of sporulation genes in response to nutritional stress. Spo0A may act in concert with spo0H (a sigma factor) to control the expression of some genes that are critical to the sporulation process.</text>
</comment>
<dbReference type="InterPro" id="IPR035965">
    <property type="entry name" value="PAS-like_dom_sf"/>
</dbReference>
<evidence type="ECO:0000259" key="4">
    <source>
        <dbReference type="PROSITE" id="PS50110"/>
    </source>
</evidence>
<feature type="domain" description="PAC" evidence="6">
    <location>
        <begin position="331"/>
        <end position="381"/>
    </location>
</feature>
<feature type="domain" description="PAC" evidence="6">
    <location>
        <begin position="461"/>
        <end position="511"/>
    </location>
</feature>
<dbReference type="Pfam" id="PF00990">
    <property type="entry name" value="GGDEF"/>
    <property type="match status" value="1"/>
</dbReference>
<dbReference type="PROSITE" id="PS50113">
    <property type="entry name" value="PAC"/>
    <property type="match status" value="2"/>
</dbReference>
<dbReference type="GO" id="GO:0006355">
    <property type="term" value="P:regulation of DNA-templated transcription"/>
    <property type="evidence" value="ECO:0007669"/>
    <property type="project" value="InterPro"/>
</dbReference>
<dbReference type="InterPro" id="IPR013767">
    <property type="entry name" value="PAS_fold"/>
</dbReference>
<dbReference type="AlphaFoldDB" id="A0A0F5PPT7"/>
<dbReference type="Gene3D" id="3.40.50.2300">
    <property type="match status" value="1"/>
</dbReference>
<dbReference type="SMART" id="SM00086">
    <property type="entry name" value="PAC"/>
    <property type="match status" value="3"/>
</dbReference>
<feature type="modified residue" description="4-aspartylphosphate" evidence="3">
    <location>
        <position position="59"/>
    </location>
</feature>
<dbReference type="CDD" id="cd01949">
    <property type="entry name" value="GGDEF"/>
    <property type="match status" value="1"/>
</dbReference>
<protein>
    <recommendedName>
        <fullName evidence="1">Stage 0 sporulation protein A homolog</fullName>
    </recommendedName>
</protein>
<dbReference type="Pfam" id="PF13426">
    <property type="entry name" value="PAS_9"/>
    <property type="match status" value="2"/>
</dbReference>
<gene>
    <name evidence="8" type="ORF">CDSM653_01093</name>
</gene>
<dbReference type="EMBL" id="ABXP02000066">
    <property type="protein sequence ID" value="KKC29864.1"/>
    <property type="molecule type" value="Genomic_DNA"/>
</dbReference>
<evidence type="ECO:0000256" key="1">
    <source>
        <dbReference type="ARBA" id="ARBA00018672"/>
    </source>
</evidence>
<reference evidence="8 9" key="2">
    <citation type="journal article" date="2015" name="BMC Genomics">
        <title>Analysis of three genomes within the thermophilic bacterial species Caldanaerobacter subterraneus with a focus on carbon monoxide dehydrogenase evolution and hydrolase diversity.</title>
        <authorList>
            <person name="Sant'Anna F.H."/>
            <person name="Lebedinsky A.V."/>
            <person name="Sokolova T.G."/>
            <person name="Robb F.T."/>
            <person name="Gonzalez J.M."/>
        </authorList>
    </citation>
    <scope>NUCLEOTIDE SEQUENCE [LARGE SCALE GENOMIC DNA]</scope>
    <source>
        <strain evidence="8 9">DSM 12653</strain>
    </source>
</reference>
<dbReference type="SMART" id="SM00448">
    <property type="entry name" value="REC"/>
    <property type="match status" value="1"/>
</dbReference>
<evidence type="ECO:0000259" key="5">
    <source>
        <dbReference type="PROSITE" id="PS50112"/>
    </source>
</evidence>
<evidence type="ECO:0000313" key="8">
    <source>
        <dbReference type="EMBL" id="KKC29864.1"/>
    </source>
</evidence>
<dbReference type="SUPFAM" id="SSF55785">
    <property type="entry name" value="PYP-like sensor domain (PAS domain)"/>
    <property type="match status" value="3"/>
</dbReference>
<comment type="caution">
    <text evidence="8">The sequence shown here is derived from an EMBL/GenBank/DDBJ whole genome shotgun (WGS) entry which is preliminary data.</text>
</comment>
<dbReference type="InterPro" id="IPR052155">
    <property type="entry name" value="Biofilm_reg_signaling"/>
</dbReference>
<dbReference type="Pfam" id="PF00072">
    <property type="entry name" value="Response_reg"/>
    <property type="match status" value="1"/>
</dbReference>
<dbReference type="SUPFAM" id="SSF55073">
    <property type="entry name" value="Nucleotide cyclase"/>
    <property type="match status" value="1"/>
</dbReference>
<name>A0A0F5PPT7_9THEO</name>
<feature type="domain" description="PAS" evidence="5">
    <location>
        <begin position="382"/>
        <end position="429"/>
    </location>
</feature>
<sequence length="670" mass="76967">MNVPYPKKVLIVEDSKLNAQITADILAKYGYETEIVTSGEEAVEKALNNIKSPDLILMDIELKGAIDGIDAARIIQQHKDIPILFLTANASKEIMEKIKSVSAYGYVLKGVDEYVLISQIEMAFKLYEAKMQLKKREELFRNMFENHDIAMILIDPQAGRIIDANKAACNFYGYSRETMLQMDIEAVIGVSTTIDGGQKCSEALKKGCNPCICFQRLANGEEKLVEIYSSPVDYQGKTLMHLIVFDITEQWKAKRELEFYKNLFEDSLNEIYIFYPQTLKFIAVNRGARENLGYTGEELKEMTPVDLKPEFTLQSFKELLEPLLKGEQKQLIFDAMHRRKDGSLYPVEIHLELVEFDKEKVFVALVIDITERREMEKELKERNEILSTIMEYAGDAIIMIDDNGKVTFWNPAAERILGYSKEEIIGKDLHMFMIQDMRLYEAYREAFKKFRLTGKGSVVGKTVEMKTRHKNGHEIDVELSLSAVRIKDSWHAIGIIRDISERKRFEELLYRQSITDPLTNIYNRRFFMQMLEQEIERVKRNKKLFSLIMFDLDHFKNVNDRFGHAAGDMVLKSVADTVKGRIRKTDYFARWGGEEFIILLPETSLNNAAELAEELRKKISETELDGIGKVTASFGVTEYRNTDTVDTVLLRVDGALYEAKGSGRNCVKIA</sequence>
<evidence type="ECO:0000313" key="9">
    <source>
        <dbReference type="Proteomes" id="UP000010146"/>
    </source>
</evidence>
<evidence type="ECO:0000256" key="2">
    <source>
        <dbReference type="ARBA" id="ARBA00024867"/>
    </source>
</evidence>
<dbReference type="GO" id="GO:0000160">
    <property type="term" value="P:phosphorelay signal transduction system"/>
    <property type="evidence" value="ECO:0007669"/>
    <property type="project" value="InterPro"/>
</dbReference>
<dbReference type="InterPro" id="IPR000700">
    <property type="entry name" value="PAS-assoc_C"/>
</dbReference>
<feature type="domain" description="PAS" evidence="5">
    <location>
        <begin position="136"/>
        <end position="180"/>
    </location>
</feature>
<dbReference type="Gene3D" id="3.30.450.20">
    <property type="entry name" value="PAS domain"/>
    <property type="match status" value="3"/>
</dbReference>
<keyword evidence="3" id="KW-0597">Phosphoprotein</keyword>
<dbReference type="PANTHER" id="PTHR44757">
    <property type="entry name" value="DIGUANYLATE CYCLASE DGCP"/>
    <property type="match status" value="1"/>
</dbReference>
<dbReference type="InterPro" id="IPR029787">
    <property type="entry name" value="Nucleotide_cyclase"/>
</dbReference>
<feature type="domain" description="Response regulatory" evidence="4">
    <location>
        <begin position="8"/>
        <end position="124"/>
    </location>
</feature>
<proteinExistence type="predicted"/>
<dbReference type="InterPro" id="IPR043128">
    <property type="entry name" value="Rev_trsase/Diguanyl_cyclase"/>
</dbReference>
<dbReference type="InterPro" id="IPR001789">
    <property type="entry name" value="Sig_transdc_resp-reg_receiver"/>
</dbReference>
<evidence type="ECO:0000259" key="7">
    <source>
        <dbReference type="PROSITE" id="PS50887"/>
    </source>
</evidence>
<dbReference type="PANTHER" id="PTHR44757:SF2">
    <property type="entry name" value="BIOFILM ARCHITECTURE MAINTENANCE PROTEIN MBAA"/>
    <property type="match status" value="1"/>
</dbReference>
<dbReference type="PROSITE" id="PS50887">
    <property type="entry name" value="GGDEF"/>
    <property type="match status" value="1"/>
</dbReference>
<evidence type="ECO:0000256" key="3">
    <source>
        <dbReference type="PROSITE-ProRule" id="PRU00169"/>
    </source>
</evidence>
<dbReference type="InterPro" id="IPR001610">
    <property type="entry name" value="PAC"/>
</dbReference>
<dbReference type="CDD" id="cd00130">
    <property type="entry name" value="PAS"/>
    <property type="match status" value="3"/>
</dbReference>
<dbReference type="NCBIfam" id="TIGR00229">
    <property type="entry name" value="sensory_box"/>
    <property type="match status" value="3"/>
</dbReference>
<dbReference type="CDD" id="cd17534">
    <property type="entry name" value="REC_DC-like"/>
    <property type="match status" value="1"/>
</dbReference>
<dbReference type="SMART" id="SM00267">
    <property type="entry name" value="GGDEF"/>
    <property type="match status" value="1"/>
</dbReference>
<reference evidence="9" key="3">
    <citation type="submission" date="2015-02" db="EMBL/GenBank/DDBJ databases">
        <title>Genome analysis of three genomes within the thermophilic hydrogenogenic bacterial species Caldanaerobacter subterraneus.</title>
        <authorList>
            <person name="Sant'Anna F.H."/>
            <person name="Lebedinsky A."/>
            <person name="Sokolova T."/>
            <person name="Robb F.T."/>
            <person name="Gonzalez J.M."/>
        </authorList>
    </citation>
    <scope>NUCLEOTIDE SEQUENCE [LARGE SCALE GENOMIC DNA]</scope>
    <source>
        <strain evidence="9">DSM 12653</strain>
    </source>
</reference>
<feature type="domain" description="GGDEF" evidence="7">
    <location>
        <begin position="543"/>
        <end position="670"/>
    </location>
</feature>